<protein>
    <submittedName>
        <fullName evidence="2">Uncharacterized protein</fullName>
    </submittedName>
</protein>
<keyword evidence="1" id="KW-0812">Transmembrane</keyword>
<keyword evidence="3" id="KW-1185">Reference proteome</keyword>
<dbReference type="RefSeq" id="WP_125003180.1">
    <property type="nucleotide sequence ID" value="NZ_BHYK01000017.1"/>
</dbReference>
<dbReference type="Proteomes" id="UP000287872">
    <property type="component" value="Unassembled WGS sequence"/>
</dbReference>
<evidence type="ECO:0000256" key="1">
    <source>
        <dbReference type="SAM" id="Phobius"/>
    </source>
</evidence>
<name>A0A401UPC0_9CLOT</name>
<dbReference type="OrthoDB" id="1650483at2"/>
<comment type="caution">
    <text evidence="2">The sequence shown here is derived from an EMBL/GenBank/DDBJ whole genome shotgun (WGS) entry which is preliminary data.</text>
</comment>
<organism evidence="2 3">
    <name type="scientific">Clostridium tagluense</name>
    <dbReference type="NCBI Taxonomy" id="360422"/>
    <lineage>
        <taxon>Bacteria</taxon>
        <taxon>Bacillati</taxon>
        <taxon>Bacillota</taxon>
        <taxon>Clostridia</taxon>
        <taxon>Eubacteriales</taxon>
        <taxon>Clostridiaceae</taxon>
        <taxon>Clostridium</taxon>
    </lineage>
</organism>
<feature type="transmembrane region" description="Helical" evidence="1">
    <location>
        <begin position="49"/>
        <end position="69"/>
    </location>
</feature>
<keyword evidence="1" id="KW-1133">Transmembrane helix</keyword>
<evidence type="ECO:0000313" key="3">
    <source>
        <dbReference type="Proteomes" id="UP000287872"/>
    </source>
</evidence>
<proteinExistence type="predicted"/>
<reference evidence="2 3" key="1">
    <citation type="submission" date="2018-11" db="EMBL/GenBank/DDBJ databases">
        <title>Genome sequencing and assembly of Clostridium tagluense strain A121.</title>
        <authorList>
            <person name="Murakami T."/>
            <person name="Segawa T."/>
            <person name="Shcherbakova V.A."/>
            <person name="Mori H."/>
            <person name="Yoshimura Y."/>
        </authorList>
    </citation>
    <scope>NUCLEOTIDE SEQUENCE [LARGE SCALE GENOMIC DNA]</scope>
    <source>
        <strain evidence="2 3">A121</strain>
    </source>
</reference>
<evidence type="ECO:0000313" key="2">
    <source>
        <dbReference type="EMBL" id="GCD11395.1"/>
    </source>
</evidence>
<dbReference type="EMBL" id="BHYK01000017">
    <property type="protein sequence ID" value="GCD11395.1"/>
    <property type="molecule type" value="Genomic_DNA"/>
</dbReference>
<keyword evidence="1" id="KW-0472">Membrane</keyword>
<gene>
    <name evidence="2" type="ORF">Ctaglu_30180</name>
</gene>
<dbReference type="AlphaFoldDB" id="A0A401UPC0"/>
<sequence length="238" mass="26905">MEVLFMSLSIIFFVLFFACGVAIIAGCIKPQLVIRWGNAEKRNKKNVMKYYGISLIVCFILLLTTYTSFENVKAVKVAKAEVELARITANKIATDKAIEDKKIADKIISDKVAADKIIKARAVADKVIKDKAIKDKIALDKEIASDKEIADKEDDDKRIVNEQKEITPITKQSTSTTKDYTAEIKSIQTQIEAQKYELTKLSQNSQEYRNVLTTIGKLLQRDIDLTNKQIIIDTQKLR</sequence>
<accession>A0A401UPC0</accession>
<feature type="transmembrane region" description="Helical" evidence="1">
    <location>
        <begin position="6"/>
        <end position="28"/>
    </location>
</feature>